<proteinExistence type="predicted"/>
<dbReference type="EMBL" id="CP002056">
    <property type="protein sequence ID" value="ADI28629.1"/>
    <property type="molecule type" value="Genomic_DNA"/>
</dbReference>
<dbReference type="STRING" id="666681.M301_0242"/>
<dbReference type="Pfam" id="PF08770">
    <property type="entry name" value="SoxZ"/>
    <property type="match status" value="1"/>
</dbReference>
<dbReference type="InterPro" id="IPR014756">
    <property type="entry name" value="Ig_E-set"/>
</dbReference>
<gene>
    <name evidence="2" type="ordered locus">M301_0242</name>
</gene>
<feature type="domain" description="Sulphur oxidation protein SoxZ" evidence="1">
    <location>
        <begin position="16"/>
        <end position="105"/>
    </location>
</feature>
<dbReference type="RefSeq" id="WP_013146946.1">
    <property type="nucleotide sequence ID" value="NC_014207.1"/>
</dbReference>
<dbReference type="InterPro" id="IPR030995">
    <property type="entry name" value="SoxZ"/>
</dbReference>
<evidence type="ECO:0000313" key="2">
    <source>
        <dbReference type="EMBL" id="ADI28629.1"/>
    </source>
</evidence>
<accession>D7DL18</accession>
<name>D7DL18_METV0</name>
<dbReference type="KEGG" id="meh:M301_0242"/>
<keyword evidence="3" id="KW-1185">Reference proteome</keyword>
<organism evidence="2 3">
    <name type="scientific">Methylotenera versatilis (strain 301)</name>
    <dbReference type="NCBI Taxonomy" id="666681"/>
    <lineage>
        <taxon>Bacteria</taxon>
        <taxon>Pseudomonadati</taxon>
        <taxon>Pseudomonadota</taxon>
        <taxon>Betaproteobacteria</taxon>
        <taxon>Nitrosomonadales</taxon>
        <taxon>Methylophilaceae</taxon>
        <taxon>Methylotenera</taxon>
    </lineage>
</organism>
<dbReference type="SUPFAM" id="SSF81296">
    <property type="entry name" value="E set domains"/>
    <property type="match status" value="1"/>
</dbReference>
<dbReference type="InterPro" id="IPR014880">
    <property type="entry name" value="SoxZ_dom"/>
</dbReference>
<protein>
    <submittedName>
        <fullName evidence="2">Sulfur oxidation protein SoxZ</fullName>
    </submittedName>
</protein>
<dbReference type="Proteomes" id="UP000000383">
    <property type="component" value="Chromosome"/>
</dbReference>
<reference evidence="3" key="1">
    <citation type="submission" date="2010-05" db="EMBL/GenBank/DDBJ databases">
        <title>Complete sequence of Methylotenera sp. 301.</title>
        <authorList>
            <person name="Lucas S."/>
            <person name="Copeland A."/>
            <person name="Lapidus A."/>
            <person name="Cheng J.-F."/>
            <person name="Bruce D."/>
            <person name="Goodwin L."/>
            <person name="Pitluck S."/>
            <person name="Clum A."/>
            <person name="Land M."/>
            <person name="Hauser L."/>
            <person name="Kyrpides N."/>
            <person name="Ivanova N."/>
            <person name="Chistoservova L."/>
            <person name="Kalyuzhnaya M."/>
            <person name="Woyke T."/>
        </authorList>
    </citation>
    <scope>NUCLEOTIDE SEQUENCE [LARGE SCALE GENOMIC DNA]</scope>
    <source>
        <strain evidence="3">301</strain>
    </source>
</reference>
<evidence type="ECO:0000313" key="3">
    <source>
        <dbReference type="Proteomes" id="UP000000383"/>
    </source>
</evidence>
<dbReference type="InterPro" id="IPR013783">
    <property type="entry name" value="Ig-like_fold"/>
</dbReference>
<dbReference type="HOGENOM" id="CLU_172621_1_0_4"/>
<dbReference type="Gene3D" id="2.60.40.10">
    <property type="entry name" value="Immunoglobulins"/>
    <property type="match status" value="1"/>
</dbReference>
<dbReference type="NCBIfam" id="TIGR04490">
    <property type="entry name" value="SoxZ_true"/>
    <property type="match status" value="1"/>
</dbReference>
<sequence length="109" mass="11962">MASDNMKMRAQLKGDAASVGYTEVKVLMSHPMETGRKKDDFDRLIPAHFVQLVTATLNGKIVLEAQWGTGISKNPYLTFRLTGAKIGDTIAVTWHDNLGETATQNIIVT</sequence>
<dbReference type="AlphaFoldDB" id="D7DL18"/>
<evidence type="ECO:0000259" key="1">
    <source>
        <dbReference type="Pfam" id="PF08770"/>
    </source>
</evidence>
<reference evidence="2 3" key="2">
    <citation type="journal article" date="2011" name="J. Bacteriol.">
        <title>Genomes of three methylotrophs from a single niche uncover genetic and metabolic divergence of Methylophilaceae.</title>
        <authorList>
            <person name="Lapidus A."/>
            <person name="Clum A."/>
            <person name="Labutti K."/>
            <person name="Kaluzhnaya M.G."/>
            <person name="Lim S."/>
            <person name="Beck D.A."/>
            <person name="Glavina Del Rio T."/>
            <person name="Nolan M."/>
            <person name="Mavromatis K."/>
            <person name="Huntemann M."/>
            <person name="Lucas S."/>
            <person name="Lidstrom M.E."/>
            <person name="Ivanova N."/>
            <person name="Chistoserdova L."/>
        </authorList>
    </citation>
    <scope>NUCLEOTIDE SEQUENCE [LARGE SCALE GENOMIC DNA]</scope>
    <source>
        <strain evidence="2 3">301</strain>
    </source>
</reference>
<dbReference type="eggNOG" id="COG5501">
    <property type="taxonomic scope" value="Bacteria"/>
</dbReference>